<dbReference type="Proteomes" id="UP000179243">
    <property type="component" value="Unassembled WGS sequence"/>
</dbReference>
<gene>
    <name evidence="1" type="ORF">A2519_05430</name>
</gene>
<evidence type="ECO:0008006" key="3">
    <source>
        <dbReference type="Google" id="ProtNLM"/>
    </source>
</evidence>
<reference evidence="1 2" key="1">
    <citation type="journal article" date="2016" name="Nat. Commun.">
        <title>Thousands of microbial genomes shed light on interconnected biogeochemical processes in an aquifer system.</title>
        <authorList>
            <person name="Anantharaman K."/>
            <person name="Brown C.T."/>
            <person name="Hug L.A."/>
            <person name="Sharon I."/>
            <person name="Castelle C.J."/>
            <person name="Probst A.J."/>
            <person name="Thomas B.C."/>
            <person name="Singh A."/>
            <person name="Wilkins M.J."/>
            <person name="Karaoz U."/>
            <person name="Brodie E.L."/>
            <person name="Williams K.H."/>
            <person name="Hubbard S.S."/>
            <person name="Banfield J.F."/>
        </authorList>
    </citation>
    <scope>NUCLEOTIDE SEQUENCE [LARGE SCALE GENOMIC DNA]</scope>
</reference>
<name>A0A1F7FG15_UNCRA</name>
<protein>
    <recommendedName>
        <fullName evidence="3">SbsA Ig-like domain-containing protein</fullName>
    </recommendedName>
</protein>
<dbReference type="EMBL" id="MFYX01000055">
    <property type="protein sequence ID" value="OGK05531.1"/>
    <property type="molecule type" value="Genomic_DNA"/>
</dbReference>
<evidence type="ECO:0000313" key="2">
    <source>
        <dbReference type="Proteomes" id="UP000179243"/>
    </source>
</evidence>
<dbReference type="AlphaFoldDB" id="A0A1F7FG15"/>
<accession>A0A1F7FG15</accession>
<organism evidence="1 2">
    <name type="scientific">Candidatus Raymondbacteria bacterium RIFOXYD12_FULL_49_13</name>
    <dbReference type="NCBI Taxonomy" id="1817890"/>
    <lineage>
        <taxon>Bacteria</taxon>
        <taxon>Raymondiibacteriota</taxon>
    </lineage>
</organism>
<evidence type="ECO:0000313" key="1">
    <source>
        <dbReference type="EMBL" id="OGK05531.1"/>
    </source>
</evidence>
<comment type="caution">
    <text evidence="1">The sequence shown here is derived from an EMBL/GenBank/DDBJ whole genome shotgun (WGS) entry which is preliminary data.</text>
</comment>
<proteinExistence type="predicted"/>
<dbReference type="PROSITE" id="PS51257">
    <property type="entry name" value="PROKAR_LIPOPROTEIN"/>
    <property type="match status" value="1"/>
</dbReference>
<sequence>MEDARPFKIRIAGFLLCLVFLLIMVQACTVNVDEPAMLSIESSYPARGQEHVRVFGPYYFVFNRTLGPAAGYTVAASFNAGISVSNETLSVTPDNTLLDFATPYTITISRVADAEGNYQDMDARFPFVTAAGEQEDNDEPGIADTLATGDIVHGQIGKEGNAPVDNDYFIIQRDSTDSVLITVTPLTSFPVICVLPDTAFILETNESAVCPPRATPFTVLITNRYLINGVEKSFGREGWYSIRVDR</sequence>